<dbReference type="Pfam" id="PF00496">
    <property type="entry name" value="SBP_bac_5"/>
    <property type="match status" value="1"/>
</dbReference>
<keyword evidence="5" id="KW-0653">Protein transport</keyword>
<dbReference type="GO" id="GO:0043190">
    <property type="term" value="C:ATP-binding cassette (ABC) transporter complex"/>
    <property type="evidence" value="ECO:0007669"/>
    <property type="project" value="InterPro"/>
</dbReference>
<comment type="subcellular location">
    <subcellularLocation>
        <location evidence="1">Cell envelope</location>
    </subcellularLocation>
</comment>
<keyword evidence="3" id="KW-0813">Transport</keyword>
<dbReference type="InterPro" id="IPR039424">
    <property type="entry name" value="SBP_5"/>
</dbReference>
<evidence type="ECO:0000256" key="4">
    <source>
        <dbReference type="ARBA" id="ARBA00022729"/>
    </source>
</evidence>
<sequence>MDTWKKWAIGAAVVVVAGAGTRAAGLWGGSNGSSSDTLKFSFPTEIQTLDISKNTDTYSGTVIGNTGSNLLRVNAKGKTVPELAKSVKVSKDGLTYTATLRNGLKWSDGSKLTAKDFVYSWQRIVNPKTASQYAYLTSGVKNADDIVAGKTKVSELGVTSKGNVITFKLERPIPQFKYLLTFASFMPQKQSFVEKQGKKYGTTSAKQLYSGPYKFEGWNGTNNNFKLVKNDNYWDAKSVKTKEIDYSVVKKTETAVQLYKQGKLDRASISTPELYAANKNNKDKVKAPEATTAYIEYNQTGKNKFLANTKIRQALNLATNRKELVEQVTSGLSTAATGLAPQGLAKTASGEDLAKYVAPGYKYDTKEAAKLFAEGLKEVGESSMTLTITSDADSASAKTTLDYLQGSLQKALPGLKVEEKFVPFKQRLSDSETQNFDAVVSFWGGDYPEGSTFYDLFKDGSSYNNGQFKNAAYTKAVNRAETTNALNDSARDADYKEAESALYKQANFNPLYFRSGYSLARPNVKGVIINTTGLNIDLKYAYRK</sequence>
<dbReference type="SUPFAM" id="SSF53850">
    <property type="entry name" value="Periplasmic binding protein-like II"/>
    <property type="match status" value="1"/>
</dbReference>
<dbReference type="AlphaFoldDB" id="A0A843YUD1"/>
<dbReference type="FunFam" id="3.90.76.10:FF:000001">
    <property type="entry name" value="Oligopeptide ABC transporter substrate-binding protein"/>
    <property type="match status" value="1"/>
</dbReference>
<gene>
    <name evidence="7" type="ORF">GFV13_01965</name>
</gene>
<comment type="caution">
    <text evidence="7">The sequence shown here is derived from an EMBL/GenBank/DDBJ whole genome shotgun (WGS) entry which is preliminary data.</text>
</comment>
<dbReference type="Proteomes" id="UP000469952">
    <property type="component" value="Unassembled WGS sequence"/>
</dbReference>
<evidence type="ECO:0000256" key="5">
    <source>
        <dbReference type="ARBA" id="ARBA00022856"/>
    </source>
</evidence>
<dbReference type="GO" id="GO:0015833">
    <property type="term" value="P:peptide transport"/>
    <property type="evidence" value="ECO:0007669"/>
    <property type="project" value="UniProtKB-KW"/>
</dbReference>
<dbReference type="GO" id="GO:1904680">
    <property type="term" value="F:peptide transmembrane transporter activity"/>
    <property type="evidence" value="ECO:0007669"/>
    <property type="project" value="TreeGrafter"/>
</dbReference>
<comment type="similarity">
    <text evidence="2">Belongs to the bacterial solute-binding protein 5 family.</text>
</comment>
<dbReference type="Gene3D" id="3.10.105.10">
    <property type="entry name" value="Dipeptide-binding Protein, Domain 3"/>
    <property type="match status" value="1"/>
</dbReference>
<keyword evidence="4" id="KW-0732">Signal</keyword>
<evidence type="ECO:0000313" key="7">
    <source>
        <dbReference type="EMBL" id="MQR26062.1"/>
    </source>
</evidence>
<dbReference type="PIRSF" id="PIRSF002741">
    <property type="entry name" value="MppA"/>
    <property type="match status" value="1"/>
</dbReference>
<dbReference type="InterPro" id="IPR000914">
    <property type="entry name" value="SBP_5_dom"/>
</dbReference>
<dbReference type="GO" id="GO:0030313">
    <property type="term" value="C:cell envelope"/>
    <property type="evidence" value="ECO:0007669"/>
    <property type="project" value="UniProtKB-SubCell"/>
</dbReference>
<dbReference type="PANTHER" id="PTHR30290">
    <property type="entry name" value="PERIPLASMIC BINDING COMPONENT OF ABC TRANSPORTER"/>
    <property type="match status" value="1"/>
</dbReference>
<dbReference type="GO" id="GO:0042597">
    <property type="term" value="C:periplasmic space"/>
    <property type="evidence" value="ECO:0007669"/>
    <property type="project" value="UniProtKB-ARBA"/>
</dbReference>
<feature type="domain" description="Solute-binding protein family 5" evidence="6">
    <location>
        <begin position="79"/>
        <end position="464"/>
    </location>
</feature>
<evidence type="ECO:0000313" key="8">
    <source>
        <dbReference type="Proteomes" id="UP000469952"/>
    </source>
</evidence>
<dbReference type="Gene3D" id="3.40.190.10">
    <property type="entry name" value="Periplasmic binding protein-like II"/>
    <property type="match status" value="1"/>
</dbReference>
<keyword evidence="5" id="KW-0571">Peptide transport</keyword>
<reference evidence="7 8" key="1">
    <citation type="submission" date="2019-10" db="EMBL/GenBank/DDBJ databases">
        <title>WGS of Leuconostoc mesenteroides.</title>
        <authorList>
            <person name="Melo Bolivar J."/>
            <person name="Marino-Ramirez L."/>
            <person name="Villamil Diaz L.M."/>
        </authorList>
    </citation>
    <scope>NUCLEOTIDE SEQUENCE [LARGE SCALE GENOMIC DNA]</scope>
    <source>
        <strain evidence="7 8">M11</strain>
    </source>
</reference>
<dbReference type="Gene3D" id="3.90.76.10">
    <property type="entry name" value="Dipeptide-binding Protein, Domain 1"/>
    <property type="match status" value="1"/>
</dbReference>
<dbReference type="PANTHER" id="PTHR30290:SF10">
    <property type="entry name" value="PERIPLASMIC OLIGOPEPTIDE-BINDING PROTEIN-RELATED"/>
    <property type="match status" value="1"/>
</dbReference>
<evidence type="ECO:0000256" key="2">
    <source>
        <dbReference type="ARBA" id="ARBA00005695"/>
    </source>
</evidence>
<dbReference type="RefSeq" id="WP_134086767.1">
    <property type="nucleotide sequence ID" value="NZ_CP133477.1"/>
</dbReference>
<proteinExistence type="inferred from homology"/>
<organism evidence="7 8">
    <name type="scientific">Leuconostoc mesenteroides</name>
    <dbReference type="NCBI Taxonomy" id="1245"/>
    <lineage>
        <taxon>Bacteria</taxon>
        <taxon>Bacillati</taxon>
        <taxon>Bacillota</taxon>
        <taxon>Bacilli</taxon>
        <taxon>Lactobacillales</taxon>
        <taxon>Lactobacillaceae</taxon>
        <taxon>Leuconostoc</taxon>
    </lineage>
</organism>
<evidence type="ECO:0000256" key="3">
    <source>
        <dbReference type="ARBA" id="ARBA00022448"/>
    </source>
</evidence>
<dbReference type="EMBL" id="WIPA01000002">
    <property type="protein sequence ID" value="MQR26062.1"/>
    <property type="molecule type" value="Genomic_DNA"/>
</dbReference>
<evidence type="ECO:0000259" key="6">
    <source>
        <dbReference type="Pfam" id="PF00496"/>
    </source>
</evidence>
<evidence type="ECO:0000256" key="1">
    <source>
        <dbReference type="ARBA" id="ARBA00004196"/>
    </source>
</evidence>
<accession>A0A843YUD1</accession>
<protein>
    <submittedName>
        <fullName evidence="7">Peptide ABC transporter substrate-binding protein</fullName>
    </submittedName>
</protein>
<name>A0A843YUD1_LEUME</name>
<dbReference type="InterPro" id="IPR030678">
    <property type="entry name" value="Peptide/Ni-bd"/>
</dbReference>
<dbReference type="CDD" id="cd08504">
    <property type="entry name" value="PBP2_OppA"/>
    <property type="match status" value="1"/>
</dbReference>